<name>A0ABU8W093_9BURK</name>
<protein>
    <submittedName>
        <fullName evidence="2">DUF4387 family protein</fullName>
    </submittedName>
</protein>
<reference evidence="2 3" key="1">
    <citation type="submission" date="2024-03" db="EMBL/GenBank/DDBJ databases">
        <title>Novel species of the genus Variovorax.</title>
        <authorList>
            <person name="Liu Q."/>
            <person name="Xin Y.-H."/>
        </authorList>
    </citation>
    <scope>NUCLEOTIDE SEQUENCE [LARGE SCALE GENOMIC DNA]</scope>
    <source>
        <strain evidence="2 3">KACC 18501</strain>
    </source>
</reference>
<evidence type="ECO:0000313" key="3">
    <source>
        <dbReference type="Proteomes" id="UP001363010"/>
    </source>
</evidence>
<dbReference type="Proteomes" id="UP001363010">
    <property type="component" value="Unassembled WGS sequence"/>
</dbReference>
<dbReference type="RefSeq" id="WP_340363691.1">
    <property type="nucleotide sequence ID" value="NZ_JBBKZV010000005.1"/>
</dbReference>
<dbReference type="Pfam" id="PF14330">
    <property type="entry name" value="DUF4387"/>
    <property type="match status" value="1"/>
</dbReference>
<gene>
    <name evidence="2" type="ORF">WKW80_11495</name>
</gene>
<proteinExistence type="predicted"/>
<sequence length="109" mass="11691">MNPSRTPAPVPLRTLAQVVRSKNAGPTLLTLDLFFDDARAYERAAASAALRPEAVGLLYGVAPQTVQRFLLPQLHAIKFSLPRALCAGTPGDGDLYGAQQHAPLLELML</sequence>
<evidence type="ECO:0000259" key="1">
    <source>
        <dbReference type="Pfam" id="PF14330"/>
    </source>
</evidence>
<feature type="domain" description="DUF4387" evidence="1">
    <location>
        <begin position="12"/>
        <end position="107"/>
    </location>
</feature>
<evidence type="ECO:0000313" key="2">
    <source>
        <dbReference type="EMBL" id="MEJ8822651.1"/>
    </source>
</evidence>
<organism evidence="2 3">
    <name type="scientific">Variovorax humicola</name>
    <dbReference type="NCBI Taxonomy" id="1769758"/>
    <lineage>
        <taxon>Bacteria</taxon>
        <taxon>Pseudomonadati</taxon>
        <taxon>Pseudomonadota</taxon>
        <taxon>Betaproteobacteria</taxon>
        <taxon>Burkholderiales</taxon>
        <taxon>Comamonadaceae</taxon>
        <taxon>Variovorax</taxon>
    </lineage>
</organism>
<keyword evidence="3" id="KW-1185">Reference proteome</keyword>
<accession>A0ABU8W093</accession>
<dbReference type="EMBL" id="JBBKZV010000005">
    <property type="protein sequence ID" value="MEJ8822651.1"/>
    <property type="molecule type" value="Genomic_DNA"/>
</dbReference>
<comment type="caution">
    <text evidence="2">The sequence shown here is derived from an EMBL/GenBank/DDBJ whole genome shotgun (WGS) entry which is preliminary data.</text>
</comment>
<dbReference type="InterPro" id="IPR025496">
    <property type="entry name" value="DUF4387"/>
</dbReference>